<dbReference type="AlphaFoldDB" id="A0A1B2HYQ1"/>
<dbReference type="Pfam" id="PF00300">
    <property type="entry name" value="His_Phos_1"/>
    <property type="match status" value="1"/>
</dbReference>
<dbReference type="EMBL" id="CP016793">
    <property type="protein sequence ID" value="ANZ42825.1"/>
    <property type="molecule type" value="Genomic_DNA"/>
</dbReference>
<dbReference type="SMART" id="SM00855">
    <property type="entry name" value="PGAM"/>
    <property type="match status" value="1"/>
</dbReference>
<dbReference type="GO" id="GO:0016791">
    <property type="term" value="F:phosphatase activity"/>
    <property type="evidence" value="ECO:0007669"/>
    <property type="project" value="TreeGrafter"/>
</dbReference>
<dbReference type="Proteomes" id="UP000093053">
    <property type="component" value="Chromosome"/>
</dbReference>
<dbReference type="STRING" id="1586287.BBK82_17495"/>
<proteinExistence type="predicted"/>
<organism evidence="1 2">
    <name type="scientific">Lentzea guizhouensis</name>
    <dbReference type="NCBI Taxonomy" id="1586287"/>
    <lineage>
        <taxon>Bacteria</taxon>
        <taxon>Bacillati</taxon>
        <taxon>Actinomycetota</taxon>
        <taxon>Actinomycetes</taxon>
        <taxon>Pseudonocardiales</taxon>
        <taxon>Pseudonocardiaceae</taxon>
        <taxon>Lentzea</taxon>
    </lineage>
</organism>
<dbReference type="RefSeq" id="WP_065921150.1">
    <property type="nucleotide sequence ID" value="NZ_CP016793.1"/>
</dbReference>
<sequence>MRAEVILVRHARSTLPRPGGPNEYRRPLTEEGLAQAERLITDLADVEPSLIASSPYLRAVQTVEPFARALGMPVRTGHDLREWDSGIAPSPDFVRHYIESWANPHHARPGAESLHQLTARATAVLTSLAREHQDEPVVIGSHGTFVSRALLGFGVDSVNHSFVHAMPMPAIYRLRFTDRGVEITGPGL</sequence>
<dbReference type="CDD" id="cd07067">
    <property type="entry name" value="HP_PGM_like"/>
    <property type="match status" value="1"/>
</dbReference>
<dbReference type="Gene3D" id="3.40.50.1240">
    <property type="entry name" value="Phosphoglycerate mutase-like"/>
    <property type="match status" value="1"/>
</dbReference>
<reference evidence="1 2" key="1">
    <citation type="submission" date="2016-07" db="EMBL/GenBank/DDBJ databases">
        <title>Complete genome sequence of the Lentzea guizhouensis DHS C013.</title>
        <authorList>
            <person name="Cao C."/>
        </authorList>
    </citation>
    <scope>NUCLEOTIDE SEQUENCE [LARGE SCALE GENOMIC DNA]</scope>
    <source>
        <strain evidence="1 2">DHS C013</strain>
    </source>
</reference>
<evidence type="ECO:0000313" key="2">
    <source>
        <dbReference type="Proteomes" id="UP000093053"/>
    </source>
</evidence>
<gene>
    <name evidence="1" type="ORF">BBK82_17495</name>
</gene>
<protein>
    <recommendedName>
        <fullName evidence="3">Phosphoglycerate mutase</fullName>
    </recommendedName>
</protein>
<dbReference type="PANTHER" id="PTHR48100">
    <property type="entry name" value="BROAD-SPECIFICITY PHOSPHATASE YOR283W-RELATED"/>
    <property type="match status" value="1"/>
</dbReference>
<name>A0A1B2HYQ1_9PSEU</name>
<dbReference type="KEGG" id="led:BBK82_17495"/>
<dbReference type="InterPro" id="IPR029033">
    <property type="entry name" value="His_PPase_superfam"/>
</dbReference>
<dbReference type="SUPFAM" id="SSF53254">
    <property type="entry name" value="Phosphoglycerate mutase-like"/>
    <property type="match status" value="1"/>
</dbReference>
<dbReference type="OrthoDB" id="9781415at2"/>
<dbReference type="InterPro" id="IPR013078">
    <property type="entry name" value="His_Pase_superF_clade-1"/>
</dbReference>
<accession>A0A1B2HYQ1</accession>
<evidence type="ECO:0000313" key="1">
    <source>
        <dbReference type="EMBL" id="ANZ42825.1"/>
    </source>
</evidence>
<dbReference type="InterPro" id="IPR050275">
    <property type="entry name" value="PGM_Phosphatase"/>
</dbReference>
<keyword evidence="2" id="KW-1185">Reference proteome</keyword>
<evidence type="ECO:0008006" key="3">
    <source>
        <dbReference type="Google" id="ProtNLM"/>
    </source>
</evidence>